<dbReference type="InterPro" id="IPR011051">
    <property type="entry name" value="RmlC_Cupin_sf"/>
</dbReference>
<dbReference type="Gene3D" id="2.60.120.10">
    <property type="entry name" value="Jelly Rolls"/>
    <property type="match status" value="1"/>
</dbReference>
<organism evidence="2 3">
    <name type="scientific">Nakamurella aerolata</name>
    <dbReference type="NCBI Taxonomy" id="1656892"/>
    <lineage>
        <taxon>Bacteria</taxon>
        <taxon>Bacillati</taxon>
        <taxon>Actinomycetota</taxon>
        <taxon>Actinomycetes</taxon>
        <taxon>Nakamurellales</taxon>
        <taxon>Nakamurellaceae</taxon>
        <taxon>Nakamurella</taxon>
    </lineage>
</organism>
<dbReference type="InterPro" id="IPR013096">
    <property type="entry name" value="Cupin_2"/>
</dbReference>
<dbReference type="InterPro" id="IPR014710">
    <property type="entry name" value="RmlC-like_jellyroll"/>
</dbReference>
<proteinExistence type="predicted"/>
<evidence type="ECO:0000313" key="2">
    <source>
        <dbReference type="EMBL" id="NNG34830.1"/>
    </source>
</evidence>
<keyword evidence="3" id="KW-1185">Reference proteome</keyword>
<sequence>MRIQHLVAPDSEAAPRRMVSDGPAAMVVAEFDAGGTIGQHPATGSQLFMVVTGTVVVTAGDGETAELTPGSAVLFFGGEEHTSTAAEPSTVAILEWPAE</sequence>
<name>A0A849A8N2_9ACTN</name>
<evidence type="ECO:0000259" key="1">
    <source>
        <dbReference type="Pfam" id="PF07883"/>
    </source>
</evidence>
<dbReference type="SUPFAM" id="SSF51182">
    <property type="entry name" value="RmlC-like cupins"/>
    <property type="match status" value="1"/>
</dbReference>
<gene>
    <name evidence="2" type="ORF">HKD39_03670</name>
</gene>
<feature type="domain" description="Cupin type-2" evidence="1">
    <location>
        <begin position="28"/>
        <end position="94"/>
    </location>
</feature>
<dbReference type="Proteomes" id="UP000562984">
    <property type="component" value="Unassembled WGS sequence"/>
</dbReference>
<reference evidence="2 3" key="1">
    <citation type="submission" date="2020-05" db="EMBL/GenBank/DDBJ databases">
        <title>Nakamurella sp. DB0629 isolated from air conditioner.</title>
        <authorList>
            <person name="Kim D.H."/>
            <person name="Kim D.-U."/>
        </authorList>
    </citation>
    <scope>NUCLEOTIDE SEQUENCE [LARGE SCALE GENOMIC DNA]</scope>
    <source>
        <strain evidence="2 3">DB0629</strain>
    </source>
</reference>
<dbReference type="AlphaFoldDB" id="A0A849A8N2"/>
<dbReference type="Pfam" id="PF07883">
    <property type="entry name" value="Cupin_2"/>
    <property type="match status" value="1"/>
</dbReference>
<evidence type="ECO:0000313" key="3">
    <source>
        <dbReference type="Proteomes" id="UP000562984"/>
    </source>
</evidence>
<dbReference type="EMBL" id="JABEND010000002">
    <property type="protein sequence ID" value="NNG34830.1"/>
    <property type="molecule type" value="Genomic_DNA"/>
</dbReference>
<dbReference type="RefSeq" id="WP_171198505.1">
    <property type="nucleotide sequence ID" value="NZ_JABEND010000002.1"/>
</dbReference>
<protein>
    <submittedName>
        <fullName evidence="2">Cupin domain-containing protein</fullName>
    </submittedName>
</protein>
<comment type="caution">
    <text evidence="2">The sequence shown here is derived from an EMBL/GenBank/DDBJ whole genome shotgun (WGS) entry which is preliminary data.</text>
</comment>
<accession>A0A849A8N2</accession>